<dbReference type="PANTHER" id="PTHR43135:SF3">
    <property type="entry name" value="ALPHA-D-RIBOSE 1-METHYLPHOSPHONATE 5-TRIPHOSPHATE DIPHOSPHATASE"/>
    <property type="match status" value="1"/>
</dbReference>
<accession>F7NG06</accession>
<dbReference type="OrthoDB" id="9802793at2"/>
<dbReference type="eggNOG" id="COG1228">
    <property type="taxonomic scope" value="Bacteria"/>
</dbReference>
<gene>
    <name evidence="2" type="ORF">ALO_04948</name>
</gene>
<dbReference type="InterPro" id="IPR006680">
    <property type="entry name" value="Amidohydro-rel"/>
</dbReference>
<name>F7NG06_9FIRM</name>
<sequence>MIALTGAKILTMCSEPLEKGTVLIRDGKIQAVGENLAIPSNYQVIDASGKVITPGIIDAHTHLGLYGESMDWAGEDVNEKSDPVTPGIHAIDAINPADVGLTDAYRGGVTAVMVAPGSANPIGGQCVVIKTKQKDTVEEMIVRKHAGLKIAFGENPKRVYGDHKKVPVTRMATAALIRETFHKALEYMKKQEEKDRTYNMGLEAIAKVLRKEMPLRAHAHRADDIVTAIRIAKEFDVDIIIEHATEGHLIADVLARENVPVIVGPTLITRSKMELKDKDMAAPAILYRHGVRFAMMSDHPVIPSCFLPVYAGLATRFGLPQEQALKIVTAEAARILGLADRVGSISPGLDADLVVWSGHPLQLSSRPELVIVDGLAEDVTQ</sequence>
<dbReference type="InterPro" id="IPR051781">
    <property type="entry name" value="Metallo-dep_Hydrolase"/>
</dbReference>
<dbReference type="CDD" id="cd01309">
    <property type="entry name" value="Met_dep_hydrolase_C"/>
    <property type="match status" value="1"/>
</dbReference>
<comment type="caution">
    <text evidence="2">The sequence shown here is derived from an EMBL/GenBank/DDBJ whole genome shotgun (WGS) entry which is preliminary data.</text>
</comment>
<dbReference type="RefSeq" id="WP_004093369.1">
    <property type="nucleotide sequence ID" value="NZ_AFGF01000039.1"/>
</dbReference>
<dbReference type="InterPro" id="IPR011059">
    <property type="entry name" value="Metal-dep_hydrolase_composite"/>
</dbReference>
<dbReference type="Gene3D" id="3.20.20.140">
    <property type="entry name" value="Metal-dependent hydrolases"/>
    <property type="match status" value="1"/>
</dbReference>
<dbReference type="Proteomes" id="UP000003240">
    <property type="component" value="Unassembled WGS sequence"/>
</dbReference>
<keyword evidence="3" id="KW-1185">Reference proteome</keyword>
<reference evidence="2 3" key="1">
    <citation type="journal article" date="2011" name="EMBO J.">
        <title>Structural diversity of bacterial flagellar motors.</title>
        <authorList>
            <person name="Chen S."/>
            <person name="Beeby M."/>
            <person name="Murphy G.E."/>
            <person name="Leadbetter J.R."/>
            <person name="Hendrixson D.R."/>
            <person name="Briegel A."/>
            <person name="Li Z."/>
            <person name="Shi J."/>
            <person name="Tocheva E.I."/>
            <person name="Muller A."/>
            <person name="Dobro M.J."/>
            <person name="Jensen G.J."/>
        </authorList>
    </citation>
    <scope>NUCLEOTIDE SEQUENCE [LARGE SCALE GENOMIC DNA]</scope>
    <source>
        <strain evidence="2 3">DSM 6540</strain>
    </source>
</reference>
<feature type="domain" description="Amidohydrolase-related" evidence="1">
    <location>
        <begin position="51"/>
        <end position="360"/>
    </location>
</feature>
<dbReference type="SUPFAM" id="SSF51556">
    <property type="entry name" value="Metallo-dependent hydrolases"/>
    <property type="match status" value="1"/>
</dbReference>
<evidence type="ECO:0000313" key="2">
    <source>
        <dbReference type="EMBL" id="EGO65035.1"/>
    </source>
</evidence>
<evidence type="ECO:0000259" key="1">
    <source>
        <dbReference type="Pfam" id="PF01979"/>
    </source>
</evidence>
<protein>
    <submittedName>
        <fullName evidence="2">Amidohydrolase</fullName>
    </submittedName>
</protein>
<organism evidence="2 3">
    <name type="scientific">Acetonema longum DSM 6540</name>
    <dbReference type="NCBI Taxonomy" id="1009370"/>
    <lineage>
        <taxon>Bacteria</taxon>
        <taxon>Bacillati</taxon>
        <taxon>Bacillota</taxon>
        <taxon>Negativicutes</taxon>
        <taxon>Acetonemataceae</taxon>
        <taxon>Acetonema</taxon>
    </lineage>
</organism>
<keyword evidence="2" id="KW-0378">Hydrolase</keyword>
<dbReference type="SUPFAM" id="SSF51338">
    <property type="entry name" value="Composite domain of metallo-dependent hydrolases"/>
    <property type="match status" value="1"/>
</dbReference>
<dbReference type="PANTHER" id="PTHR43135">
    <property type="entry name" value="ALPHA-D-RIBOSE 1-METHYLPHOSPHONATE 5-TRIPHOSPHATE DIPHOSPHATASE"/>
    <property type="match status" value="1"/>
</dbReference>
<evidence type="ECO:0000313" key="3">
    <source>
        <dbReference type="Proteomes" id="UP000003240"/>
    </source>
</evidence>
<dbReference type="AlphaFoldDB" id="F7NG06"/>
<proteinExistence type="predicted"/>
<dbReference type="GO" id="GO:0016810">
    <property type="term" value="F:hydrolase activity, acting on carbon-nitrogen (but not peptide) bonds"/>
    <property type="evidence" value="ECO:0007669"/>
    <property type="project" value="InterPro"/>
</dbReference>
<dbReference type="Gene3D" id="2.30.40.10">
    <property type="entry name" value="Urease, subunit C, domain 1"/>
    <property type="match status" value="1"/>
</dbReference>
<dbReference type="STRING" id="1009370.ALO_04948"/>
<dbReference type="EMBL" id="AFGF01000039">
    <property type="protein sequence ID" value="EGO65035.1"/>
    <property type="molecule type" value="Genomic_DNA"/>
</dbReference>
<dbReference type="Pfam" id="PF01979">
    <property type="entry name" value="Amidohydro_1"/>
    <property type="match status" value="1"/>
</dbReference>
<dbReference type="InterPro" id="IPR032466">
    <property type="entry name" value="Metal_Hydrolase"/>
</dbReference>